<dbReference type="SUPFAM" id="SSF51905">
    <property type="entry name" value="FAD/NAD(P)-binding domain"/>
    <property type="match status" value="1"/>
</dbReference>
<dbReference type="Pfam" id="PF22366">
    <property type="entry name" value="NDH2_C"/>
    <property type="match status" value="1"/>
</dbReference>
<reference evidence="11 12" key="1">
    <citation type="submission" date="2019-06" db="EMBL/GenBank/DDBJ databases">
        <title>Sequencing the genomes of 1000 actinobacteria strains.</title>
        <authorList>
            <person name="Klenk H.-P."/>
        </authorList>
    </citation>
    <scope>NUCLEOTIDE SEQUENCE [LARGE SCALE GENOMIC DNA]</scope>
    <source>
        <strain evidence="11 12">DSM 4813</strain>
    </source>
</reference>
<dbReference type="InterPro" id="IPR036188">
    <property type="entry name" value="FAD/NAD-bd_sf"/>
</dbReference>
<evidence type="ECO:0000256" key="8">
    <source>
        <dbReference type="ARBA" id="ARBA00047599"/>
    </source>
</evidence>
<dbReference type="AlphaFoldDB" id="A0A542ZAY0"/>
<dbReference type="Pfam" id="PF07992">
    <property type="entry name" value="Pyr_redox_2"/>
    <property type="match status" value="1"/>
</dbReference>
<evidence type="ECO:0000259" key="9">
    <source>
        <dbReference type="Pfam" id="PF07992"/>
    </source>
</evidence>
<evidence type="ECO:0000256" key="6">
    <source>
        <dbReference type="ARBA" id="ARBA00023002"/>
    </source>
</evidence>
<dbReference type="PANTHER" id="PTHR43706:SF47">
    <property type="entry name" value="EXTERNAL NADH-UBIQUINONE OXIDOREDUCTASE 1, MITOCHONDRIAL-RELATED"/>
    <property type="match status" value="1"/>
</dbReference>
<dbReference type="InterPro" id="IPR023753">
    <property type="entry name" value="FAD/NAD-binding_dom"/>
</dbReference>
<dbReference type="Gene3D" id="3.50.50.100">
    <property type="match status" value="1"/>
</dbReference>
<dbReference type="EC" id="1.6.5.9" evidence="2"/>
<dbReference type="InterPro" id="IPR054585">
    <property type="entry name" value="NDH2-like_C"/>
</dbReference>
<dbReference type="PRINTS" id="PR00368">
    <property type="entry name" value="FADPNR"/>
</dbReference>
<name>A0A542ZAY0_RARFA</name>
<evidence type="ECO:0000313" key="12">
    <source>
        <dbReference type="Proteomes" id="UP000315389"/>
    </source>
</evidence>
<dbReference type="PRINTS" id="PR00411">
    <property type="entry name" value="PNDRDTASEI"/>
</dbReference>
<evidence type="ECO:0000256" key="4">
    <source>
        <dbReference type="ARBA" id="ARBA00022827"/>
    </source>
</evidence>
<keyword evidence="3" id="KW-0285">Flavoprotein</keyword>
<dbReference type="GO" id="GO:0050136">
    <property type="term" value="F:NADH dehydrogenase (quinone) (non-electrogenic) activity"/>
    <property type="evidence" value="ECO:0007669"/>
    <property type="project" value="UniProtKB-EC"/>
</dbReference>
<protein>
    <recommendedName>
        <fullName evidence="2">NADH:ubiquinone reductase (non-electrogenic)</fullName>
        <ecNumber evidence="2">1.6.5.9</ecNumber>
    </recommendedName>
</protein>
<keyword evidence="4" id="KW-0274">FAD</keyword>
<evidence type="ECO:0000256" key="5">
    <source>
        <dbReference type="ARBA" id="ARBA00022946"/>
    </source>
</evidence>
<dbReference type="RefSeq" id="WP_142121871.1">
    <property type="nucleotide sequence ID" value="NZ_BAAASV010000002.1"/>
</dbReference>
<keyword evidence="7" id="KW-0520">NAD</keyword>
<feature type="domain" description="External alternative NADH-ubiquinone oxidoreductase-like C-terminal" evidence="10">
    <location>
        <begin position="351"/>
        <end position="405"/>
    </location>
</feature>
<organism evidence="11 12">
    <name type="scientific">Rarobacter faecitabidus</name>
    <dbReference type="NCBI Taxonomy" id="13243"/>
    <lineage>
        <taxon>Bacteria</taxon>
        <taxon>Bacillati</taxon>
        <taxon>Actinomycetota</taxon>
        <taxon>Actinomycetes</taxon>
        <taxon>Micrococcales</taxon>
        <taxon>Rarobacteraceae</taxon>
        <taxon>Rarobacter</taxon>
    </lineage>
</organism>
<keyword evidence="5" id="KW-0809">Transit peptide</keyword>
<dbReference type="PANTHER" id="PTHR43706">
    <property type="entry name" value="NADH DEHYDROGENASE"/>
    <property type="match status" value="1"/>
</dbReference>
<evidence type="ECO:0000256" key="7">
    <source>
        <dbReference type="ARBA" id="ARBA00023027"/>
    </source>
</evidence>
<comment type="catalytic activity">
    <reaction evidence="8">
        <text>a quinone + NADH + H(+) = a quinol + NAD(+)</text>
        <dbReference type="Rhea" id="RHEA:46160"/>
        <dbReference type="ChEBI" id="CHEBI:15378"/>
        <dbReference type="ChEBI" id="CHEBI:24646"/>
        <dbReference type="ChEBI" id="CHEBI:57540"/>
        <dbReference type="ChEBI" id="CHEBI:57945"/>
        <dbReference type="ChEBI" id="CHEBI:132124"/>
        <dbReference type="EC" id="1.6.5.9"/>
    </reaction>
</comment>
<comment type="similarity">
    <text evidence="1">Belongs to the NADH dehydrogenase family.</text>
</comment>
<keyword evidence="6" id="KW-0560">Oxidoreductase</keyword>
<evidence type="ECO:0000313" key="11">
    <source>
        <dbReference type="EMBL" id="TQL57400.1"/>
    </source>
</evidence>
<evidence type="ECO:0000256" key="3">
    <source>
        <dbReference type="ARBA" id="ARBA00022630"/>
    </source>
</evidence>
<sequence length="438" mass="48516">MNSSPNAASADSRRKHVIVVGGGFAGVAAVRALRRSNVRVTLIDRHIYNMFQPLLYQVATAGLNPGDVTYFLRALRYRQKNVNYRQGLLASVDTENRSITLRDGGQLSYDYLILANGVTTNYLSTPGARTYAKAIYTRSQALRIRDLVFRHLEEAAATPETVDGLRVVIVGGGATGVEMAGALAELRNQGLFFAYPEIEHDHIQVTLVQRSSELLKPFSKRLRSYARRSLEKRGVDLRFGQGVREVHADCVELNDGTRIPADLVVWAAGVTAHSEVAEWGFEQGWGGRIVVDEKMRVKGQESEFAIGDIALNDLDLPQLAQPAIQAGRYVGRLITDDMAGKSSKPFRYRDKGTMATIGRRAAVAEIKGIPPLTGPFAWYSWAVVHIFQLLGGRNRLATFANLVTRYGQFWRVHPNPIIGELRPARIYGVEPEQGRRAS</sequence>
<dbReference type="Proteomes" id="UP000315389">
    <property type="component" value="Unassembled WGS sequence"/>
</dbReference>
<evidence type="ECO:0000259" key="10">
    <source>
        <dbReference type="Pfam" id="PF22366"/>
    </source>
</evidence>
<proteinExistence type="inferred from homology"/>
<feature type="domain" description="FAD/NAD(P)-binding" evidence="9">
    <location>
        <begin position="16"/>
        <end position="327"/>
    </location>
</feature>
<accession>A0A542ZAY0</accession>
<comment type="caution">
    <text evidence="11">The sequence shown here is derived from an EMBL/GenBank/DDBJ whole genome shotgun (WGS) entry which is preliminary data.</text>
</comment>
<evidence type="ECO:0000256" key="2">
    <source>
        <dbReference type="ARBA" id="ARBA00012637"/>
    </source>
</evidence>
<keyword evidence="12" id="KW-1185">Reference proteome</keyword>
<gene>
    <name evidence="11" type="ORF">FB461_2134</name>
</gene>
<evidence type="ECO:0000256" key="1">
    <source>
        <dbReference type="ARBA" id="ARBA00005272"/>
    </source>
</evidence>
<dbReference type="EMBL" id="VFOS01000004">
    <property type="protein sequence ID" value="TQL57400.1"/>
    <property type="molecule type" value="Genomic_DNA"/>
</dbReference>
<dbReference type="OrthoDB" id="9781621at2"/>
<dbReference type="InterPro" id="IPR045024">
    <property type="entry name" value="NDH-2"/>
</dbReference>